<comment type="caution">
    <text evidence="1">The sequence shown here is derived from an EMBL/GenBank/DDBJ whole genome shotgun (WGS) entry which is preliminary data.</text>
</comment>
<dbReference type="EMBL" id="JBHUMM010000043">
    <property type="protein sequence ID" value="MFD2673185.1"/>
    <property type="molecule type" value="Genomic_DNA"/>
</dbReference>
<evidence type="ECO:0000313" key="2">
    <source>
        <dbReference type="Proteomes" id="UP001597497"/>
    </source>
</evidence>
<organism evidence="1 2">
    <name type="scientific">Marinicrinis sediminis</name>
    <dbReference type="NCBI Taxonomy" id="1652465"/>
    <lineage>
        <taxon>Bacteria</taxon>
        <taxon>Bacillati</taxon>
        <taxon>Bacillota</taxon>
        <taxon>Bacilli</taxon>
        <taxon>Bacillales</taxon>
        <taxon>Paenibacillaceae</taxon>
    </lineage>
</organism>
<sequence>MQTGRQSRFGQAAGIILPLVDGYTGRPPALRQLTVCLNGVSVKPLCKPDGHMLLMDVPAGTYSLEVSSLFYLPAEMHVQVETDGHPVYATPLILKPHSAYPFPSGAALIRGSLAKRFREGSAKTDDPSAPPLIRGAVQSESSAKARLSQVKAEKGTQLVKFTELLGNIIVGEPVLLKSRKKNAHEVIRIVKWMEEEEGYLLAEPLEHEYERGSLVYAVVETTENERGEFVLPFRGPLGRDCVIQVTVEQDQKVEYEREVRVTGQETVMLGRID</sequence>
<reference evidence="2" key="1">
    <citation type="journal article" date="2019" name="Int. J. Syst. Evol. Microbiol.">
        <title>The Global Catalogue of Microorganisms (GCM) 10K type strain sequencing project: providing services to taxonomists for standard genome sequencing and annotation.</title>
        <authorList>
            <consortium name="The Broad Institute Genomics Platform"/>
            <consortium name="The Broad Institute Genome Sequencing Center for Infectious Disease"/>
            <person name="Wu L."/>
            <person name="Ma J."/>
        </authorList>
    </citation>
    <scope>NUCLEOTIDE SEQUENCE [LARGE SCALE GENOMIC DNA]</scope>
    <source>
        <strain evidence="2">KCTC 33676</strain>
    </source>
</reference>
<proteinExistence type="predicted"/>
<dbReference type="RefSeq" id="WP_379930744.1">
    <property type="nucleotide sequence ID" value="NZ_JBHUMM010000043.1"/>
</dbReference>
<name>A0ABW5RF09_9BACL</name>
<evidence type="ECO:0008006" key="3">
    <source>
        <dbReference type="Google" id="ProtNLM"/>
    </source>
</evidence>
<accession>A0ABW5RF09</accession>
<gene>
    <name evidence="1" type="ORF">ACFSUC_16555</name>
</gene>
<keyword evidence="2" id="KW-1185">Reference proteome</keyword>
<protein>
    <recommendedName>
        <fullName evidence="3">Carboxypeptidase regulatory-like domain-containing protein</fullName>
    </recommendedName>
</protein>
<evidence type="ECO:0000313" key="1">
    <source>
        <dbReference type="EMBL" id="MFD2673185.1"/>
    </source>
</evidence>
<dbReference type="Proteomes" id="UP001597497">
    <property type="component" value="Unassembled WGS sequence"/>
</dbReference>